<keyword evidence="4 9" id="KW-0489">Methyltransferase</keyword>
<evidence type="ECO:0000256" key="6">
    <source>
        <dbReference type="ARBA" id="ARBA00022691"/>
    </source>
</evidence>
<dbReference type="AlphaFoldDB" id="E3GXD3"/>
<dbReference type="STRING" id="523846.Mfer_0162"/>
<dbReference type="InterPro" id="IPR035996">
    <property type="entry name" value="4pyrrol_Methylase_sf"/>
</dbReference>
<dbReference type="OrthoDB" id="23546at2157"/>
<dbReference type="Gene3D" id="3.40.1010.10">
    <property type="entry name" value="Cobalt-precorrin-4 Transmethylase, Domain 1"/>
    <property type="match status" value="1"/>
</dbReference>
<dbReference type="InterPro" id="IPR006364">
    <property type="entry name" value="CobI/CbiL/CobIJ_dom"/>
</dbReference>
<dbReference type="Gene3D" id="3.30.950.10">
    <property type="entry name" value="Methyltransferase, Cobalt-precorrin-4 Transmethylase, Domain 2"/>
    <property type="match status" value="1"/>
</dbReference>
<feature type="domain" description="Tetrapyrrole methylase" evidence="8">
    <location>
        <begin position="4"/>
        <end position="215"/>
    </location>
</feature>
<evidence type="ECO:0000256" key="1">
    <source>
        <dbReference type="ARBA" id="ARBA00004953"/>
    </source>
</evidence>
<dbReference type="InterPro" id="IPR000878">
    <property type="entry name" value="4pyrrol_Mease"/>
</dbReference>
<dbReference type="Pfam" id="PF00590">
    <property type="entry name" value="TP_methylase"/>
    <property type="match status" value="1"/>
</dbReference>
<keyword evidence="6" id="KW-0949">S-adenosyl-L-methionine</keyword>
<dbReference type="Proteomes" id="UP000002315">
    <property type="component" value="Chromosome"/>
</dbReference>
<comment type="pathway">
    <text evidence="1">Cofactor biosynthesis; adenosylcobalamin biosynthesis.</text>
</comment>
<keyword evidence="10" id="KW-1185">Reference proteome</keyword>
<dbReference type="NCBIfam" id="TIGR01467">
    <property type="entry name" value="cobI_cbiL"/>
    <property type="match status" value="1"/>
</dbReference>
<dbReference type="KEGG" id="mfv:Mfer_0162"/>
<dbReference type="InterPro" id="IPR012382">
    <property type="entry name" value="CobI/CbiL"/>
</dbReference>
<evidence type="ECO:0000259" key="8">
    <source>
        <dbReference type="Pfam" id="PF00590"/>
    </source>
</evidence>
<evidence type="ECO:0000313" key="9">
    <source>
        <dbReference type="EMBL" id="ADP76965.1"/>
    </source>
</evidence>
<dbReference type="PANTHER" id="PTHR43467">
    <property type="entry name" value="COBALT-PRECORRIN-2 C(20)-METHYLTRANSFERASE"/>
    <property type="match status" value="1"/>
</dbReference>
<gene>
    <name evidence="9" type="ordered locus">Mfer_0162</name>
</gene>
<dbReference type="UniPathway" id="UPA00148"/>
<evidence type="ECO:0000256" key="2">
    <source>
        <dbReference type="ARBA" id="ARBA00005879"/>
    </source>
</evidence>
<accession>E3GXD3</accession>
<evidence type="ECO:0000256" key="5">
    <source>
        <dbReference type="ARBA" id="ARBA00022679"/>
    </source>
</evidence>
<dbReference type="InterPro" id="IPR014777">
    <property type="entry name" value="4pyrrole_Mease_sub1"/>
</dbReference>
<reference evidence="9 10" key="1">
    <citation type="journal article" date="2010" name="Stand. Genomic Sci.">
        <title>Complete genome sequence of Methanothermus fervidus type strain (V24S).</title>
        <authorList>
            <person name="Anderson I."/>
            <person name="Djao O.D."/>
            <person name="Misra M."/>
            <person name="Chertkov O."/>
            <person name="Nolan M."/>
            <person name="Lucas S."/>
            <person name="Lapidus A."/>
            <person name="Del Rio T.G."/>
            <person name="Tice H."/>
            <person name="Cheng J.F."/>
            <person name="Tapia R."/>
            <person name="Han C."/>
            <person name="Goodwin L."/>
            <person name="Pitluck S."/>
            <person name="Liolios K."/>
            <person name="Ivanova N."/>
            <person name="Mavromatis K."/>
            <person name="Mikhailova N."/>
            <person name="Pati A."/>
            <person name="Brambilla E."/>
            <person name="Chen A."/>
            <person name="Palaniappan K."/>
            <person name="Land M."/>
            <person name="Hauser L."/>
            <person name="Chang Y.J."/>
            <person name="Jeffries C.D."/>
            <person name="Sikorski J."/>
            <person name="Spring S."/>
            <person name="Rohde M."/>
            <person name="Eichinger K."/>
            <person name="Huber H."/>
            <person name="Wirth R."/>
            <person name="Goker M."/>
            <person name="Detter J.C."/>
            <person name="Woyke T."/>
            <person name="Bristow J."/>
            <person name="Eisen J.A."/>
            <person name="Markowitz V."/>
            <person name="Hugenholtz P."/>
            <person name="Klenk H.P."/>
            <person name="Kyrpides N.C."/>
        </authorList>
    </citation>
    <scope>NUCLEOTIDE SEQUENCE [LARGE SCALE GENOMIC DNA]</scope>
    <source>
        <strain evidence="10">ATCC 43054 / DSM 2088 / JCM 10308 / V24 S</strain>
    </source>
</reference>
<dbReference type="EC" id="2.1.1.130" evidence="9"/>
<protein>
    <submittedName>
        <fullName evidence="9">Precorrin-2 C20-methyltransferase</fullName>
        <ecNumber evidence="9">2.1.1.130</ecNumber>
    </submittedName>
</protein>
<evidence type="ECO:0000313" key="10">
    <source>
        <dbReference type="Proteomes" id="UP000002315"/>
    </source>
</evidence>
<dbReference type="GO" id="GO:0030788">
    <property type="term" value="F:precorrin-2 C20-methyltransferase activity"/>
    <property type="evidence" value="ECO:0007669"/>
    <property type="project" value="UniProtKB-EC"/>
</dbReference>
<dbReference type="SUPFAM" id="SSF53790">
    <property type="entry name" value="Tetrapyrrole methylase"/>
    <property type="match status" value="1"/>
</dbReference>
<sequence length="230" mass="25738">MKGKFIGVGVGPGDPELMTVKAVKIIKSVPVICAPRSSPHRPSIALKIIKNILKKRNDKYEVIEPVFPMIENKENLKKYWDHAAEIISEHLSEGKDVAFVTIGDPSLYSTFTYICRRIKKKFQVEMIPGICSFTSCAASACLPLAEKDETLLILPNVNKKIKKIIGYVDTVVVMKTSRHGNLLKKIVEEDPRKKKIISVVNCSMKNEKIVEGFVEDGGYLCTTLIKFLSE</sequence>
<evidence type="ECO:0000256" key="3">
    <source>
        <dbReference type="ARBA" id="ARBA00022573"/>
    </source>
</evidence>
<dbReference type="PIRSF" id="PIRSF036427">
    <property type="entry name" value="Precrrn-2_mtase"/>
    <property type="match status" value="1"/>
</dbReference>
<evidence type="ECO:0000256" key="7">
    <source>
        <dbReference type="PIRNR" id="PIRNR036427"/>
    </source>
</evidence>
<comment type="similarity">
    <text evidence="2 7">Belongs to the precorrin methyltransferase family.</text>
</comment>
<dbReference type="InterPro" id="IPR014776">
    <property type="entry name" value="4pyrrole_Mease_sub2"/>
</dbReference>
<evidence type="ECO:0000256" key="4">
    <source>
        <dbReference type="ARBA" id="ARBA00022603"/>
    </source>
</evidence>
<dbReference type="EMBL" id="CP002278">
    <property type="protein sequence ID" value="ADP76965.1"/>
    <property type="molecule type" value="Genomic_DNA"/>
</dbReference>
<dbReference type="GO" id="GO:0009236">
    <property type="term" value="P:cobalamin biosynthetic process"/>
    <property type="evidence" value="ECO:0007669"/>
    <property type="project" value="UniProtKB-UniRule"/>
</dbReference>
<dbReference type="PANTHER" id="PTHR43467:SF2">
    <property type="entry name" value="COBALT-PRECORRIN-2 C(20)-METHYLTRANSFERASE"/>
    <property type="match status" value="1"/>
</dbReference>
<dbReference type="HOGENOM" id="CLU_076014_1_1_2"/>
<organism evidence="9 10">
    <name type="scientific">Methanothermus fervidus (strain ATCC 43054 / DSM 2088 / JCM 10308 / V24 S)</name>
    <dbReference type="NCBI Taxonomy" id="523846"/>
    <lineage>
        <taxon>Archaea</taxon>
        <taxon>Methanobacteriati</taxon>
        <taxon>Methanobacteriota</taxon>
        <taxon>Methanomada group</taxon>
        <taxon>Methanobacteria</taxon>
        <taxon>Methanobacteriales</taxon>
        <taxon>Methanothermaceae</taxon>
        <taxon>Methanothermus</taxon>
    </lineage>
</organism>
<name>E3GXD3_METFV</name>
<keyword evidence="3" id="KW-0169">Cobalamin biosynthesis</keyword>
<dbReference type="GO" id="GO:0032259">
    <property type="term" value="P:methylation"/>
    <property type="evidence" value="ECO:0007669"/>
    <property type="project" value="UniProtKB-KW"/>
</dbReference>
<proteinExistence type="inferred from homology"/>
<dbReference type="CDD" id="cd11645">
    <property type="entry name" value="Precorrin_2_C20_MT"/>
    <property type="match status" value="1"/>
</dbReference>
<keyword evidence="5 9" id="KW-0808">Transferase</keyword>